<sequence>MLNLIYHFQTSQNQDEEFKPASYHVVYFFDDQGFIDRSMLQELSKSVPNADHQALTFLNLDDLKDFALRVSQELNAPDVQLISVQDYNIGLDGAKDLASFQSIFQKYGEKIINEAAQKKKGLFGKLFS</sequence>
<organism evidence="1 2">
    <name type="scientific">Peredibacter starrii</name>
    <dbReference type="NCBI Taxonomy" id="28202"/>
    <lineage>
        <taxon>Bacteria</taxon>
        <taxon>Pseudomonadati</taxon>
        <taxon>Bdellovibrionota</taxon>
        <taxon>Bacteriovoracia</taxon>
        <taxon>Bacteriovoracales</taxon>
        <taxon>Bacteriovoracaceae</taxon>
        <taxon>Peredibacter</taxon>
    </lineage>
</organism>
<keyword evidence="2" id="KW-1185">Reference proteome</keyword>
<name>A0AAX4HMH8_9BACT</name>
<dbReference type="RefSeq" id="WP_321393333.1">
    <property type="nucleotide sequence ID" value="NZ_CP139487.1"/>
</dbReference>
<accession>A0AAX4HMH8</accession>
<protein>
    <submittedName>
        <fullName evidence="1">Uncharacterized protein</fullName>
    </submittedName>
</protein>
<dbReference type="EMBL" id="CP139487">
    <property type="protein sequence ID" value="WPU64469.1"/>
    <property type="molecule type" value="Genomic_DNA"/>
</dbReference>
<evidence type="ECO:0000313" key="2">
    <source>
        <dbReference type="Proteomes" id="UP001324634"/>
    </source>
</evidence>
<dbReference type="Proteomes" id="UP001324634">
    <property type="component" value="Chromosome"/>
</dbReference>
<gene>
    <name evidence="1" type="ORF">SOO65_17380</name>
</gene>
<evidence type="ECO:0000313" key="1">
    <source>
        <dbReference type="EMBL" id="WPU64469.1"/>
    </source>
</evidence>
<dbReference type="KEGG" id="psti:SOO65_17380"/>
<reference evidence="1 2" key="1">
    <citation type="submission" date="2023-11" db="EMBL/GenBank/DDBJ databases">
        <title>Peredibacter starrii A3.12.</title>
        <authorList>
            <person name="Mitchell R.J."/>
        </authorList>
    </citation>
    <scope>NUCLEOTIDE SEQUENCE [LARGE SCALE GENOMIC DNA]</scope>
    <source>
        <strain evidence="1 2">A3.12</strain>
    </source>
</reference>
<proteinExistence type="predicted"/>
<dbReference type="AlphaFoldDB" id="A0AAX4HMH8"/>